<gene>
    <name evidence="1" type="ORF">PXEA_LOCUS33400</name>
</gene>
<keyword evidence="2" id="KW-1185">Reference proteome</keyword>
<name>A0A448XM51_9PLAT</name>
<reference evidence="1" key="1">
    <citation type="submission" date="2018-11" db="EMBL/GenBank/DDBJ databases">
        <authorList>
            <consortium name="Pathogen Informatics"/>
        </authorList>
    </citation>
    <scope>NUCLEOTIDE SEQUENCE</scope>
</reference>
<sequence length="164" mass="18691">MIISLQHFMLPGTVVDWNVLKTKPSLFQPVRTPLPSCYGELWHRGRWELTLARQSVVQAIYAKCCSRYGRLLDDRASSWALATGVWHHPIGIRPTDCSLLVHERMAESKTCFAATHQLMKYDSRLFLRISQNRYLSCGLNRATVLLSDSVAESFCCIEDASNEE</sequence>
<evidence type="ECO:0000313" key="1">
    <source>
        <dbReference type="EMBL" id="VEL39960.1"/>
    </source>
</evidence>
<accession>A0A448XM51</accession>
<dbReference type="EMBL" id="CAAALY010263115">
    <property type="protein sequence ID" value="VEL39960.1"/>
    <property type="molecule type" value="Genomic_DNA"/>
</dbReference>
<dbReference type="Proteomes" id="UP000784294">
    <property type="component" value="Unassembled WGS sequence"/>
</dbReference>
<protein>
    <submittedName>
        <fullName evidence="1">Uncharacterized protein</fullName>
    </submittedName>
</protein>
<evidence type="ECO:0000313" key="2">
    <source>
        <dbReference type="Proteomes" id="UP000784294"/>
    </source>
</evidence>
<proteinExistence type="predicted"/>
<organism evidence="1 2">
    <name type="scientific">Protopolystoma xenopodis</name>
    <dbReference type="NCBI Taxonomy" id="117903"/>
    <lineage>
        <taxon>Eukaryota</taxon>
        <taxon>Metazoa</taxon>
        <taxon>Spiralia</taxon>
        <taxon>Lophotrochozoa</taxon>
        <taxon>Platyhelminthes</taxon>
        <taxon>Monogenea</taxon>
        <taxon>Polyopisthocotylea</taxon>
        <taxon>Polystomatidea</taxon>
        <taxon>Polystomatidae</taxon>
        <taxon>Protopolystoma</taxon>
    </lineage>
</organism>
<comment type="caution">
    <text evidence="1">The sequence shown here is derived from an EMBL/GenBank/DDBJ whole genome shotgun (WGS) entry which is preliminary data.</text>
</comment>
<dbReference type="AlphaFoldDB" id="A0A448XM51"/>